<feature type="region of interest" description="Disordered" evidence="1">
    <location>
        <begin position="93"/>
        <end position="124"/>
    </location>
</feature>
<keyword evidence="3" id="KW-1185">Reference proteome</keyword>
<evidence type="ECO:0000313" key="3">
    <source>
        <dbReference type="Proteomes" id="UP001141552"/>
    </source>
</evidence>
<dbReference type="EMBL" id="JAKUCV010002995">
    <property type="protein sequence ID" value="KAJ4840665.1"/>
    <property type="molecule type" value="Genomic_DNA"/>
</dbReference>
<dbReference type="PANTHER" id="PTHR34112:SF13">
    <property type="entry name" value="OS04G0448200 PROTEIN"/>
    <property type="match status" value="1"/>
</dbReference>
<accession>A0A9Q0G1P5</accession>
<feature type="region of interest" description="Disordered" evidence="1">
    <location>
        <begin position="179"/>
        <end position="202"/>
    </location>
</feature>
<sequence length="535" mass="57193">MDRGDPVLVPEWLKTGGGHLFGSVTSFRSGDNHARKSSVDYNHHKKRGAFPLERTTSSYLPRNSNGRSASYLRAYSSFGRNRQNRGLQDVGVYNDKQNSMSSNHRHHENSDPLGDSLPSRSGNDMLRRTTSMITDKLGDMPLMGGTSDSTNVNNNSYSNGNGLFVRRDPGIFSKTTLDQEFPSLGPHERKVSTEPVRVSSPGLGSAIQTLPVGMSAASPCDAWKSALVEAPAVVGSCGIGVPSTQQTVSATQASVALNSATGLNLAETLALGPSVAHAPPQTNGLGHGRSDSVKIRNEGRLQVLKPSLEMNGSTSTAKESSKPIIGSKIVKIASSTTPSAAGSSATWSSRSRLNHTRAKHLPSIFHSTVENRPTLQAQSRNDFFEQLKKKSLVNSTSSVSVSGHTHSQSISEKSDEISCSIEQGEGAPPSGMSDSLSNNDDEITHNIGTYNCSNRLEKHSDYEVIPDPDEKEAAFLRSLGWDDTAGDEEGLTEEEISAVIVECMKLKPSLKLVQGVRPAMTVDFHGATSGFGSSN</sequence>
<proteinExistence type="predicted"/>
<organism evidence="2 3">
    <name type="scientific">Turnera subulata</name>
    <dbReference type="NCBI Taxonomy" id="218843"/>
    <lineage>
        <taxon>Eukaryota</taxon>
        <taxon>Viridiplantae</taxon>
        <taxon>Streptophyta</taxon>
        <taxon>Embryophyta</taxon>
        <taxon>Tracheophyta</taxon>
        <taxon>Spermatophyta</taxon>
        <taxon>Magnoliopsida</taxon>
        <taxon>eudicotyledons</taxon>
        <taxon>Gunneridae</taxon>
        <taxon>Pentapetalae</taxon>
        <taxon>rosids</taxon>
        <taxon>fabids</taxon>
        <taxon>Malpighiales</taxon>
        <taxon>Passifloraceae</taxon>
        <taxon>Turnera</taxon>
    </lineage>
</organism>
<gene>
    <name evidence="2" type="ORF">Tsubulata_022574</name>
</gene>
<name>A0A9Q0G1P5_9ROSI</name>
<feature type="compositionally biased region" description="Low complexity" evidence="1">
    <location>
        <begin position="395"/>
        <end position="409"/>
    </location>
</feature>
<evidence type="ECO:0000313" key="2">
    <source>
        <dbReference type="EMBL" id="KAJ4840665.1"/>
    </source>
</evidence>
<evidence type="ECO:0000256" key="1">
    <source>
        <dbReference type="SAM" id="MobiDB-lite"/>
    </source>
</evidence>
<reference evidence="2" key="2">
    <citation type="journal article" date="2023" name="Plants (Basel)">
        <title>Annotation of the Turnera subulata (Passifloraceae) Draft Genome Reveals the S-Locus Evolved after the Divergence of Turneroideae from Passifloroideae in a Stepwise Manner.</title>
        <authorList>
            <person name="Henning P.M."/>
            <person name="Roalson E.H."/>
            <person name="Mir W."/>
            <person name="McCubbin A.G."/>
            <person name="Shore J.S."/>
        </authorList>
    </citation>
    <scope>NUCLEOTIDE SEQUENCE</scope>
    <source>
        <strain evidence="2">F60SS</strain>
    </source>
</reference>
<comment type="caution">
    <text evidence="2">The sequence shown here is derived from an EMBL/GenBank/DDBJ whole genome shotgun (WGS) entry which is preliminary data.</text>
</comment>
<feature type="region of interest" description="Disordered" evidence="1">
    <location>
        <begin position="395"/>
        <end position="438"/>
    </location>
</feature>
<protein>
    <submittedName>
        <fullName evidence="2">Uncharacterized protein</fullName>
    </submittedName>
</protein>
<dbReference type="Proteomes" id="UP001141552">
    <property type="component" value="Unassembled WGS sequence"/>
</dbReference>
<dbReference type="AlphaFoldDB" id="A0A9Q0G1P5"/>
<reference evidence="2" key="1">
    <citation type="submission" date="2022-02" db="EMBL/GenBank/DDBJ databases">
        <authorList>
            <person name="Henning P.M."/>
            <person name="McCubbin A.G."/>
            <person name="Shore J.S."/>
        </authorList>
    </citation>
    <scope>NUCLEOTIDE SEQUENCE</scope>
    <source>
        <strain evidence="2">F60SS</strain>
        <tissue evidence="2">Leaves</tissue>
    </source>
</reference>
<dbReference type="PANTHER" id="PTHR34112">
    <property type="entry name" value="C-JUN-AMINO-TERMINAL KINASE-INTERACTING PROTEIN"/>
    <property type="match status" value="1"/>
</dbReference>
<dbReference type="OrthoDB" id="1917528at2759"/>